<accession>A0A858RE12</accession>
<evidence type="ECO:0000313" key="5">
    <source>
        <dbReference type="EMBL" id="QJE94649.1"/>
    </source>
</evidence>
<evidence type="ECO:0008006" key="7">
    <source>
        <dbReference type="Google" id="ProtNLM"/>
    </source>
</evidence>
<dbReference type="RefSeq" id="WP_169452870.1">
    <property type="nucleotide sequence ID" value="NZ_CP051774.1"/>
</dbReference>
<proteinExistence type="predicted"/>
<dbReference type="Pfam" id="PF14312">
    <property type="entry name" value="FG-GAP_2"/>
    <property type="match status" value="7"/>
</dbReference>
<gene>
    <name evidence="5" type="ORF">HHL09_02240</name>
</gene>
<sequence length="940" mass="96867">MKYLLPLLATTALSGLALAAAPPDSGAVPEGIAASDWSGIRAAHEASRHAPHRQDNGHLVTRNPGQQWLAEFDGKGFTVTPDHGDWTWGLDLTGYGNHTLSSASSPAQLRYEGGKITCQRDENLTEWFINDTRGLEQGWNLQKRPERTDQDGPLQLHLSNRGGIRPQISAEGDCVSFQREDGSSALTYGGLKAWDADGKKLSVRFEQAGEGDIRILVEDQTARYPITIDPVVQQARLAASNAGLSDYFGSAVATSGNTVVVAARNEDSSAIGVNGDQTNNAAPESGAVYVFVRANGVWVQQAYLKASNTGAGDQFGRSVAISGDTLVVGARDEDSASIGVNGDQSSNAATNSGAVYVFTRTGATWSQQAYLKANNAEGGFVIGDCFGASVAVSGDTVVVGAPEEDSAATGVNGDASNNSADGSGAAYVFVRSGSNWSQQAYLKASNTNTADLFGGEVAISGDTVVVGASRERSAATGVNGDQSNNSVFGAGAAYVFTRSGTAWSQQAYLKASNTAVASPGNSVGYLFGSSVAISGDTVVVGSPGEESAATGVNGDQTSKAALSSGAAYVFARSGTAWAQQAYLKASNTGTSDNFGVSVGISGDKLIVGAVFESSDATGVDGDQISNAAGASGAAYIFNRSGTTWTQQSYLKASDTAQSASFGSSVGISPRTAVVGAFQPDIYVNPTTNITHTGAAYTFNIDPAPEISIRQAEASLPNGATKPVGIFVVGTSTEVTFDLLNLGVDPLTLTGTPKVALTGSSDFTVSTQPSSPVGDSGQTLFKVSFAPTSQGPKAASLSISSNDANNSSFVIQLTGTGLTYTTDTDGDGLDDATEFTMAPLGFDWQTHQGALATAYLASLNGPGFYDAAQIQALHPGTSLLAKDPVSNRFKLTAQWEKSTDLAEFLAFPAPADSSVSISPSGGVEFEFASPESAGFFRINQD</sequence>
<evidence type="ECO:0000313" key="6">
    <source>
        <dbReference type="Proteomes" id="UP000501812"/>
    </source>
</evidence>
<name>A0A858RE12_9BACT</name>
<reference evidence="5 6" key="1">
    <citation type="submission" date="2020-04" db="EMBL/GenBank/DDBJ databases">
        <title>Luteolibacter sp. G-1-1-1 isolated from soil.</title>
        <authorList>
            <person name="Dahal R.H."/>
        </authorList>
    </citation>
    <scope>NUCLEOTIDE SEQUENCE [LARGE SCALE GENOMIC DNA]</scope>
    <source>
        <strain evidence="5 6">G-1-1-1</strain>
    </source>
</reference>
<dbReference type="KEGG" id="luo:HHL09_02240"/>
<keyword evidence="3" id="KW-0325">Glycoprotein</keyword>
<dbReference type="InterPro" id="IPR013519">
    <property type="entry name" value="Int_alpha_beta-p"/>
</dbReference>
<keyword evidence="1 4" id="KW-0732">Signal</keyword>
<dbReference type="PANTHER" id="PTHR36220">
    <property type="entry name" value="UNNAMED PRODUCT"/>
    <property type="match status" value="1"/>
</dbReference>
<dbReference type="InterPro" id="IPR013783">
    <property type="entry name" value="Ig-like_fold"/>
</dbReference>
<keyword evidence="2" id="KW-0677">Repeat</keyword>
<dbReference type="InterPro" id="IPR013517">
    <property type="entry name" value="FG-GAP"/>
</dbReference>
<dbReference type="SMART" id="SM00191">
    <property type="entry name" value="Int_alpha"/>
    <property type="match status" value="6"/>
</dbReference>
<feature type="chain" id="PRO_5032472779" description="Choice-of-anchor D domain-containing protein" evidence="4">
    <location>
        <begin position="20"/>
        <end position="940"/>
    </location>
</feature>
<evidence type="ECO:0000256" key="3">
    <source>
        <dbReference type="ARBA" id="ARBA00023180"/>
    </source>
</evidence>
<dbReference type="EMBL" id="CP051774">
    <property type="protein sequence ID" value="QJE94649.1"/>
    <property type="molecule type" value="Genomic_DNA"/>
</dbReference>
<evidence type="ECO:0000256" key="1">
    <source>
        <dbReference type="ARBA" id="ARBA00022729"/>
    </source>
</evidence>
<feature type="signal peptide" evidence="4">
    <location>
        <begin position="1"/>
        <end position="19"/>
    </location>
</feature>
<dbReference type="AlphaFoldDB" id="A0A858RE12"/>
<dbReference type="Proteomes" id="UP000501812">
    <property type="component" value="Chromosome"/>
</dbReference>
<keyword evidence="6" id="KW-1185">Reference proteome</keyword>
<organism evidence="5 6">
    <name type="scientific">Luteolibacter luteus</name>
    <dbReference type="NCBI Taxonomy" id="2728835"/>
    <lineage>
        <taxon>Bacteria</taxon>
        <taxon>Pseudomonadati</taxon>
        <taxon>Verrucomicrobiota</taxon>
        <taxon>Verrucomicrobiia</taxon>
        <taxon>Verrucomicrobiales</taxon>
        <taxon>Verrucomicrobiaceae</taxon>
        <taxon>Luteolibacter</taxon>
    </lineage>
</organism>
<dbReference type="Gene3D" id="2.60.40.10">
    <property type="entry name" value="Immunoglobulins"/>
    <property type="match status" value="1"/>
</dbReference>
<evidence type="ECO:0000256" key="2">
    <source>
        <dbReference type="ARBA" id="ARBA00022737"/>
    </source>
</evidence>
<dbReference type="InterPro" id="IPR028994">
    <property type="entry name" value="Integrin_alpha_N"/>
</dbReference>
<dbReference type="PANTHER" id="PTHR36220:SF1">
    <property type="entry name" value="GAMMA TUBULIN COMPLEX COMPONENT C-TERMINAL DOMAIN-CONTAINING PROTEIN"/>
    <property type="match status" value="1"/>
</dbReference>
<evidence type="ECO:0000256" key="4">
    <source>
        <dbReference type="SAM" id="SignalP"/>
    </source>
</evidence>
<dbReference type="Gene3D" id="2.130.10.130">
    <property type="entry name" value="Integrin alpha, N-terminal"/>
    <property type="match status" value="2"/>
</dbReference>
<protein>
    <recommendedName>
        <fullName evidence="7">Choice-of-anchor D domain-containing protein</fullName>
    </recommendedName>
</protein>